<keyword evidence="3" id="KW-1133">Transmembrane helix</keyword>
<keyword evidence="3" id="KW-0812">Transmembrane</keyword>
<protein>
    <submittedName>
        <fullName evidence="5">Mechanosensitive ion channel-domain-containing protein</fullName>
    </submittedName>
</protein>
<dbReference type="GO" id="GO:0005262">
    <property type="term" value="F:calcium channel activity"/>
    <property type="evidence" value="ECO:0007669"/>
    <property type="project" value="TreeGrafter"/>
</dbReference>
<dbReference type="Pfam" id="PF25886">
    <property type="entry name" value="Msy1"/>
    <property type="match status" value="1"/>
</dbReference>
<evidence type="ECO:0000313" key="5">
    <source>
        <dbReference type="EMBL" id="KAG1908153.1"/>
    </source>
</evidence>
<proteinExistence type="predicted"/>
<dbReference type="PROSITE" id="PS50222">
    <property type="entry name" value="EF_HAND_2"/>
    <property type="match status" value="1"/>
</dbReference>
<evidence type="ECO:0000256" key="1">
    <source>
        <dbReference type="ARBA" id="ARBA00022837"/>
    </source>
</evidence>
<dbReference type="EMBL" id="JABBWK010000001">
    <property type="protein sequence ID" value="KAG1908153.1"/>
    <property type="molecule type" value="Genomic_DNA"/>
</dbReference>
<feature type="compositionally biased region" description="Low complexity" evidence="2">
    <location>
        <begin position="402"/>
        <end position="414"/>
    </location>
</feature>
<feature type="region of interest" description="Disordered" evidence="2">
    <location>
        <begin position="880"/>
        <end position="938"/>
    </location>
</feature>
<dbReference type="Gene3D" id="1.10.238.10">
    <property type="entry name" value="EF-hand"/>
    <property type="match status" value="1"/>
</dbReference>
<feature type="transmembrane region" description="Helical" evidence="3">
    <location>
        <begin position="173"/>
        <end position="201"/>
    </location>
</feature>
<sequence>MKDRLRPPPSFAPHDPLFASDDISEENYFVNSTPSSLFQPDSSTTQLVLDRYPSQESFADHSQVNFMSNYETNIERSPQRSGQESGSHPSQASITQTGTQKPFVHYHEDVISSSATGSYLGFPKSDSRQSSDDEDEEDEFDWSGDEDLNNEEAKFEKKMGVKIKSRGWGIIKLVTLLFSSLVGSTFLAAVLITPALLTHFFWYKPHPTDYRHFVDINVEAWLFWAAANVVISWALAMIIDIIPAIILMVIAVTWGHVSESVRTRLELYASTKDTIKPLFYAACAWLSWIILFQNIFKLNDSSNAQNYAPYTDRVAQVIEFLFFFTLVVSIQRILSHAIAFAFHRTAYKERLDGVKKALRVIEALRNYKPKSSARHKFNSSHPMLATFTGLNPFSDKEHYNTLSSRLRSESSAPSEGDEADVEDGEKQKTNKGKGKHQQRKSTIITASEDLESSSTTPEQSASIATTPVPHPSVDNNMTHKYPPTPSGSRSVDPHTEDPTIVVQAAKALKTAVLHDARNIKGATDELEALVLSASSTHEAKRLARAIYRTFRDRRRTYLTPEDFYPAFATQDEAKDAFRVFDVDDNGDISRAEIKSSLLRVYKERRFLWRSMHDVGAALKTLDQILLLFALGILFFVSLSIFGVNVAQSLTSVYSLGLAASFVFKNSASNVFDAIMFLFVTHPFDTGDRCFIDSKPLNHGLGVANEVFSFILDENLVVKRMDLFATVFARSDGTETYYFNSQLFTKFITNVRRSDKMAESCTIQVAWRTPQEKLDALEAKLNTWLSTEENRWFQPTTSVVLQNISYQRYLECTVGISHNSTWQDWGLRNTRRTAFHAAVQYYCRELGITAYEAPMPIAYADANTRQHNVPQEAVLPNIFSDVQSPDHKHSPDRSRKSFLGFTPPRDQGTRLTRAHTRVHKGKSRKAAVRGVGADGGGNG</sequence>
<keyword evidence="6" id="KW-1185">Reference proteome</keyword>
<dbReference type="PANTHER" id="PTHR31323">
    <property type="entry name" value="MECHANOSENSITIVE ION CHANNEL PROTEIN MSY2"/>
    <property type="match status" value="1"/>
</dbReference>
<feature type="region of interest" description="Disordered" evidence="2">
    <location>
        <begin position="74"/>
        <end position="97"/>
    </location>
</feature>
<feature type="region of interest" description="Disordered" evidence="2">
    <location>
        <begin position="117"/>
        <end position="147"/>
    </location>
</feature>
<dbReference type="PROSITE" id="PS00018">
    <property type="entry name" value="EF_HAND_1"/>
    <property type="match status" value="1"/>
</dbReference>
<comment type="caution">
    <text evidence="5">The sequence shown here is derived from an EMBL/GenBank/DDBJ whole genome shotgun (WGS) entry which is preliminary data.</text>
</comment>
<feature type="compositionally biased region" description="Basic and acidic residues" evidence="2">
    <location>
        <begin position="883"/>
        <end position="894"/>
    </location>
</feature>
<feature type="region of interest" description="Disordered" evidence="2">
    <location>
        <begin position="400"/>
        <end position="495"/>
    </location>
</feature>
<feature type="transmembrane region" description="Helical" evidence="3">
    <location>
        <begin position="275"/>
        <end position="296"/>
    </location>
</feature>
<keyword evidence="3" id="KW-0472">Membrane</keyword>
<feature type="compositionally biased region" description="Basic residues" evidence="2">
    <location>
        <begin position="911"/>
        <end position="926"/>
    </location>
</feature>
<feature type="domain" description="EF-hand" evidence="4">
    <location>
        <begin position="568"/>
        <end position="603"/>
    </location>
</feature>
<feature type="compositionally biased region" description="Polar residues" evidence="2">
    <location>
        <begin position="79"/>
        <end position="97"/>
    </location>
</feature>
<dbReference type="InterPro" id="IPR058650">
    <property type="entry name" value="Msy1/2-like"/>
</dbReference>
<organism evidence="5 6">
    <name type="scientific">Suillus fuscotomentosus</name>
    <dbReference type="NCBI Taxonomy" id="1912939"/>
    <lineage>
        <taxon>Eukaryota</taxon>
        <taxon>Fungi</taxon>
        <taxon>Dikarya</taxon>
        <taxon>Basidiomycota</taxon>
        <taxon>Agaricomycotina</taxon>
        <taxon>Agaricomycetes</taxon>
        <taxon>Agaricomycetidae</taxon>
        <taxon>Boletales</taxon>
        <taxon>Suillineae</taxon>
        <taxon>Suillaceae</taxon>
        <taxon>Suillus</taxon>
    </lineage>
</organism>
<dbReference type="InterPro" id="IPR011992">
    <property type="entry name" value="EF-hand-dom_pair"/>
</dbReference>
<feature type="compositionally biased region" description="Polar residues" evidence="2">
    <location>
        <begin position="452"/>
        <end position="465"/>
    </location>
</feature>
<feature type="compositionally biased region" description="Acidic residues" evidence="2">
    <location>
        <begin position="132"/>
        <end position="147"/>
    </location>
</feature>
<dbReference type="InterPro" id="IPR002048">
    <property type="entry name" value="EF_hand_dom"/>
</dbReference>
<feature type="transmembrane region" description="Helical" evidence="3">
    <location>
        <begin position="316"/>
        <end position="342"/>
    </location>
</feature>
<gene>
    <name evidence="5" type="ORF">F5891DRAFT_1168454</name>
</gene>
<evidence type="ECO:0000256" key="3">
    <source>
        <dbReference type="SAM" id="Phobius"/>
    </source>
</evidence>
<dbReference type="GO" id="GO:0006874">
    <property type="term" value="P:intracellular calcium ion homeostasis"/>
    <property type="evidence" value="ECO:0007669"/>
    <property type="project" value="TreeGrafter"/>
</dbReference>
<feature type="transmembrane region" description="Helical" evidence="3">
    <location>
        <begin position="221"/>
        <end position="254"/>
    </location>
</feature>
<evidence type="ECO:0000313" key="6">
    <source>
        <dbReference type="Proteomes" id="UP001195769"/>
    </source>
</evidence>
<dbReference type="AlphaFoldDB" id="A0AAD4EL29"/>
<dbReference type="GeneID" id="64659752"/>
<evidence type="ECO:0000256" key="2">
    <source>
        <dbReference type="SAM" id="MobiDB-lite"/>
    </source>
</evidence>
<dbReference type="GO" id="GO:0005509">
    <property type="term" value="F:calcium ion binding"/>
    <property type="evidence" value="ECO:0007669"/>
    <property type="project" value="InterPro"/>
</dbReference>
<dbReference type="PANTHER" id="PTHR31323:SF1">
    <property type="entry name" value="MECHANOSENSITIVE ION CHANNEL PROTEIN"/>
    <property type="match status" value="1"/>
</dbReference>
<feature type="transmembrane region" description="Helical" evidence="3">
    <location>
        <begin position="624"/>
        <end position="643"/>
    </location>
</feature>
<dbReference type="RefSeq" id="XP_041233728.1">
    <property type="nucleotide sequence ID" value="XM_041365454.1"/>
</dbReference>
<dbReference type="InterPro" id="IPR018247">
    <property type="entry name" value="EF_Hand_1_Ca_BS"/>
</dbReference>
<evidence type="ECO:0000259" key="4">
    <source>
        <dbReference type="PROSITE" id="PS50222"/>
    </source>
</evidence>
<dbReference type="SUPFAM" id="SSF47473">
    <property type="entry name" value="EF-hand"/>
    <property type="match status" value="1"/>
</dbReference>
<keyword evidence="1" id="KW-0106">Calcium</keyword>
<accession>A0AAD4EL29</accession>
<reference evidence="5" key="1">
    <citation type="journal article" date="2020" name="New Phytol.">
        <title>Comparative genomics reveals dynamic genome evolution in host specialist ectomycorrhizal fungi.</title>
        <authorList>
            <person name="Lofgren L.A."/>
            <person name="Nguyen N.H."/>
            <person name="Vilgalys R."/>
            <person name="Ruytinx J."/>
            <person name="Liao H.L."/>
            <person name="Branco S."/>
            <person name="Kuo A."/>
            <person name="LaButti K."/>
            <person name="Lipzen A."/>
            <person name="Andreopoulos W."/>
            <person name="Pangilinan J."/>
            <person name="Riley R."/>
            <person name="Hundley H."/>
            <person name="Na H."/>
            <person name="Barry K."/>
            <person name="Grigoriev I.V."/>
            <person name="Stajich J.E."/>
            <person name="Kennedy P.G."/>
        </authorList>
    </citation>
    <scope>NUCLEOTIDE SEQUENCE</scope>
    <source>
        <strain evidence="5">FC203</strain>
    </source>
</reference>
<feature type="compositionally biased region" description="Basic residues" evidence="2">
    <location>
        <begin position="429"/>
        <end position="439"/>
    </location>
</feature>
<dbReference type="Proteomes" id="UP001195769">
    <property type="component" value="Unassembled WGS sequence"/>
</dbReference>
<name>A0AAD4EL29_9AGAM</name>